<feature type="compositionally biased region" description="Low complexity" evidence="1">
    <location>
        <begin position="97"/>
        <end position="110"/>
    </location>
</feature>
<comment type="caution">
    <text evidence="2">The sequence shown here is derived from an EMBL/GenBank/DDBJ whole genome shotgun (WGS) entry which is preliminary data.</text>
</comment>
<feature type="compositionally biased region" description="Acidic residues" evidence="1">
    <location>
        <begin position="200"/>
        <end position="210"/>
    </location>
</feature>
<feature type="compositionally biased region" description="Basic and acidic residues" evidence="1">
    <location>
        <begin position="542"/>
        <end position="561"/>
    </location>
</feature>
<feature type="compositionally biased region" description="Low complexity" evidence="1">
    <location>
        <begin position="354"/>
        <end position="367"/>
    </location>
</feature>
<feature type="compositionally biased region" description="Basic and acidic residues" evidence="1">
    <location>
        <begin position="388"/>
        <end position="416"/>
    </location>
</feature>
<keyword evidence="3" id="KW-1185">Reference proteome</keyword>
<dbReference type="Proteomes" id="UP000193467">
    <property type="component" value="Unassembled WGS sequence"/>
</dbReference>
<dbReference type="EMBL" id="MCGR01000086">
    <property type="protein sequence ID" value="ORY56447.1"/>
    <property type="molecule type" value="Genomic_DNA"/>
</dbReference>
<feature type="compositionally biased region" description="Polar residues" evidence="1">
    <location>
        <begin position="654"/>
        <end position="674"/>
    </location>
</feature>
<evidence type="ECO:0000313" key="3">
    <source>
        <dbReference type="Proteomes" id="UP000193467"/>
    </source>
</evidence>
<name>A0A1Y2DB74_9BASI</name>
<feature type="compositionally biased region" description="Low complexity" evidence="1">
    <location>
        <begin position="268"/>
        <end position="283"/>
    </location>
</feature>
<feature type="compositionally biased region" description="Low complexity" evidence="1">
    <location>
        <begin position="464"/>
        <end position="483"/>
    </location>
</feature>
<reference evidence="2 3" key="1">
    <citation type="submission" date="2016-07" db="EMBL/GenBank/DDBJ databases">
        <title>Pervasive Adenine N6-methylation of Active Genes in Fungi.</title>
        <authorList>
            <consortium name="DOE Joint Genome Institute"/>
            <person name="Mondo S.J."/>
            <person name="Dannebaum R.O."/>
            <person name="Kuo R.C."/>
            <person name="Labutti K."/>
            <person name="Haridas S."/>
            <person name="Kuo A."/>
            <person name="Salamov A."/>
            <person name="Ahrendt S.R."/>
            <person name="Lipzen A."/>
            <person name="Sullivan W."/>
            <person name="Andreopoulos W.B."/>
            <person name="Clum A."/>
            <person name="Lindquist E."/>
            <person name="Daum C."/>
            <person name="Ramamoorthy G.K."/>
            <person name="Gryganskyi A."/>
            <person name="Culley D."/>
            <person name="Magnuson J.K."/>
            <person name="James T.Y."/>
            <person name="O'Malley M.A."/>
            <person name="Stajich J.E."/>
            <person name="Spatafora J.W."/>
            <person name="Visel A."/>
            <person name="Grigoriev I.V."/>
        </authorList>
    </citation>
    <scope>NUCLEOTIDE SEQUENCE [LARGE SCALE GENOMIC DNA]</scope>
    <source>
        <strain evidence="2 3">62-1032</strain>
    </source>
</reference>
<proteinExistence type="predicted"/>
<gene>
    <name evidence="2" type="ORF">BCR35DRAFT_214380</name>
</gene>
<feature type="compositionally biased region" description="Low complexity" evidence="1">
    <location>
        <begin position="1"/>
        <end position="12"/>
    </location>
</feature>
<evidence type="ECO:0000256" key="1">
    <source>
        <dbReference type="SAM" id="MobiDB-lite"/>
    </source>
</evidence>
<feature type="compositionally biased region" description="Pro residues" evidence="1">
    <location>
        <begin position="55"/>
        <end position="68"/>
    </location>
</feature>
<sequence length="674" mass="71227">MAAVMMRAMGVGSSKGEKPAPNGDEEGLSLSRQTSRLQPPYNAAGNPMGILINPLRPPSAPNSPPPISPYNNSSAASSLASVNLPRVLSGSDLANRSSYASSLASVPSSPTDERGRSSSRDSATRGTTTSPRPGMPTTILSDTGLTKIESLENRKIRFAPLPEITGRDGEWDVAGLDDVGEELSRSQSAGLINERGTLEAMDDEDDEDERDNGRTGSMFGSWKSDNSFGGRRSTDDDDRGSGSSSYTSKLLRPLSFGLVGKKKRSSSKGRASSSADSLSRVSSNESDISRGSSMDGGFRPTGIPMRKTRTWESNDSGGPRESRRAQYPPVAQRSRTARRPLSISAPDPTFNEWGAGASVGSVGGKSAAADEDEDDGGGMAWIKKRRAQREAEKKAAEEEAERKRKEEEEAEMKGEEEGAGADEEDVPFALDEDEDGDGDTTMEQPLSSSDAHAGLSTNSDHPRPATNPSSSTTTPTISTSTTPKPQHSLLGMTRPSLNVVTATPEASPAIGSKSFDHSPSLAGAQLAGATIDSPVSIGTPPRHHDDDDDSGHAQRLSDKLGKLAIGGRSTIHRAPVSPVDDDSDEESDEDDDEEDEDNGDDSDLDEDELAKEEALAEQARKTAKSAGAERFHSAGHKSSVVEVEGRRPAPARSGTLTQPSRQGTIVPASRQSTL</sequence>
<feature type="compositionally biased region" description="Acidic residues" evidence="1">
    <location>
        <begin position="417"/>
        <end position="440"/>
    </location>
</feature>
<dbReference type="InParanoid" id="A0A1Y2DB74"/>
<feature type="compositionally biased region" description="Low complexity" evidence="1">
    <location>
        <begin position="69"/>
        <end position="78"/>
    </location>
</feature>
<feature type="compositionally biased region" description="Basic and acidic residues" evidence="1">
    <location>
        <begin position="111"/>
        <end position="123"/>
    </location>
</feature>
<evidence type="ECO:0000313" key="2">
    <source>
        <dbReference type="EMBL" id="ORY56447.1"/>
    </source>
</evidence>
<feature type="compositionally biased region" description="Basic and acidic residues" evidence="1">
    <location>
        <begin position="611"/>
        <end position="620"/>
    </location>
</feature>
<accession>A0A1Y2DB74</accession>
<feature type="compositionally biased region" description="Polar residues" evidence="1">
    <location>
        <begin position="442"/>
        <end position="459"/>
    </location>
</feature>
<feature type="region of interest" description="Disordered" evidence="1">
    <location>
        <begin position="1"/>
        <end position="78"/>
    </location>
</feature>
<dbReference type="AlphaFoldDB" id="A0A1Y2DB74"/>
<feature type="compositionally biased region" description="Acidic residues" evidence="1">
    <location>
        <begin position="579"/>
        <end position="610"/>
    </location>
</feature>
<dbReference type="OrthoDB" id="2538470at2759"/>
<organism evidence="2 3">
    <name type="scientific">Leucosporidium creatinivorum</name>
    <dbReference type="NCBI Taxonomy" id="106004"/>
    <lineage>
        <taxon>Eukaryota</taxon>
        <taxon>Fungi</taxon>
        <taxon>Dikarya</taxon>
        <taxon>Basidiomycota</taxon>
        <taxon>Pucciniomycotina</taxon>
        <taxon>Microbotryomycetes</taxon>
        <taxon>Leucosporidiales</taxon>
        <taxon>Leucosporidium</taxon>
    </lineage>
</organism>
<feature type="region of interest" description="Disordered" evidence="1">
    <location>
        <begin position="95"/>
        <end position="674"/>
    </location>
</feature>
<dbReference type="STRING" id="106004.A0A1Y2DB74"/>
<protein>
    <submittedName>
        <fullName evidence="2">Uncharacterized protein</fullName>
    </submittedName>
</protein>